<dbReference type="PROSITE" id="PS50943">
    <property type="entry name" value="HTH_CROC1"/>
    <property type="match status" value="1"/>
</dbReference>
<protein>
    <submittedName>
        <fullName evidence="3">Pyridoxamine 5'-phosphate oxidase family protein</fullName>
    </submittedName>
</protein>
<feature type="domain" description="HTH cro/C1-type" evidence="2">
    <location>
        <begin position="58"/>
        <end position="112"/>
    </location>
</feature>
<proteinExistence type="predicted"/>
<keyword evidence="4" id="KW-1185">Reference proteome</keyword>
<dbReference type="SUPFAM" id="SSF50475">
    <property type="entry name" value="FMN-binding split barrel"/>
    <property type="match status" value="1"/>
</dbReference>
<dbReference type="SMART" id="SM00530">
    <property type="entry name" value="HTH_XRE"/>
    <property type="match status" value="1"/>
</dbReference>
<dbReference type="Gene3D" id="1.10.260.40">
    <property type="entry name" value="lambda repressor-like DNA-binding domains"/>
    <property type="match status" value="1"/>
</dbReference>
<feature type="region of interest" description="Disordered" evidence="1">
    <location>
        <begin position="23"/>
        <end position="56"/>
    </location>
</feature>
<accession>A0A9X2RNZ0</accession>
<dbReference type="InterPro" id="IPR012349">
    <property type="entry name" value="Split_barrel_FMN-bd"/>
</dbReference>
<evidence type="ECO:0000313" key="4">
    <source>
        <dbReference type="Proteomes" id="UP001142374"/>
    </source>
</evidence>
<gene>
    <name evidence="3" type="ORF">NQU55_12205</name>
</gene>
<dbReference type="Proteomes" id="UP001142374">
    <property type="component" value="Unassembled WGS sequence"/>
</dbReference>
<evidence type="ECO:0000256" key="1">
    <source>
        <dbReference type="SAM" id="MobiDB-lite"/>
    </source>
</evidence>
<dbReference type="GO" id="GO:0003677">
    <property type="term" value="F:DNA binding"/>
    <property type="evidence" value="ECO:0007669"/>
    <property type="project" value="InterPro"/>
</dbReference>
<evidence type="ECO:0000259" key="2">
    <source>
        <dbReference type="PROSITE" id="PS50943"/>
    </source>
</evidence>
<organism evidence="3 4">
    <name type="scientific">Streptomyces telluris</name>
    <dbReference type="NCBI Taxonomy" id="2720021"/>
    <lineage>
        <taxon>Bacteria</taxon>
        <taxon>Bacillati</taxon>
        <taxon>Actinomycetota</taxon>
        <taxon>Actinomycetes</taxon>
        <taxon>Kitasatosporales</taxon>
        <taxon>Streptomycetaceae</taxon>
        <taxon>Streptomyces</taxon>
    </lineage>
</organism>
<dbReference type="InterPro" id="IPR001387">
    <property type="entry name" value="Cro/C1-type_HTH"/>
</dbReference>
<reference evidence="3" key="1">
    <citation type="submission" date="2022-06" db="EMBL/GenBank/DDBJ databases">
        <title>WGS of actinobacteria.</title>
        <authorList>
            <person name="Thawai C."/>
        </authorList>
    </citation>
    <scope>NUCLEOTIDE SEQUENCE</scope>
    <source>
        <strain evidence="3">AA8</strain>
    </source>
</reference>
<dbReference type="AlphaFoldDB" id="A0A9X2RNZ0"/>
<dbReference type="Gene3D" id="2.30.110.10">
    <property type="entry name" value="Electron Transport, Fmn-binding Protein, Chain A"/>
    <property type="match status" value="1"/>
</dbReference>
<comment type="caution">
    <text evidence="3">The sequence shown here is derived from an EMBL/GenBank/DDBJ whole genome shotgun (WGS) entry which is preliminary data.</text>
</comment>
<dbReference type="InterPro" id="IPR024747">
    <property type="entry name" value="Pyridox_Oxase-rel"/>
</dbReference>
<evidence type="ECO:0000313" key="3">
    <source>
        <dbReference type="EMBL" id="MCQ8770535.1"/>
    </source>
</evidence>
<name>A0A9X2RNZ0_9ACTN</name>
<dbReference type="RefSeq" id="WP_256790495.1">
    <property type="nucleotide sequence ID" value="NZ_JANIID010000008.1"/>
</dbReference>
<sequence length="267" mass="28091">MPIVLARFHDPHHAETVLVKSACPNDPGDQEDGVVMGTPQEGASSTGPAHPGDIGRRVAQRRRELGLTREEAAARGGLAPGYFEYVETRPAVLQADALTRLADTLRTSVSYLLGADAGLPPGIAGAKSAHTALEELPAGECWERLSAAGIGRVVLSTPVGPEAVPVNFRTFENEVVYRTAAGGVLAKVGGEPVALEVDSIDYALGEGWSVLLSGTAELIDDPGTVRRLEEEANPHPWAGGSRNVWVRIHVTRISGRATHARGAPPSL</sequence>
<dbReference type="SUPFAM" id="SSF47413">
    <property type="entry name" value="lambda repressor-like DNA-binding domains"/>
    <property type="match status" value="1"/>
</dbReference>
<dbReference type="EMBL" id="JANIID010000008">
    <property type="protein sequence ID" value="MCQ8770535.1"/>
    <property type="molecule type" value="Genomic_DNA"/>
</dbReference>
<dbReference type="Pfam" id="PF12900">
    <property type="entry name" value="Pyridox_ox_2"/>
    <property type="match status" value="1"/>
</dbReference>
<dbReference type="CDD" id="cd00093">
    <property type="entry name" value="HTH_XRE"/>
    <property type="match status" value="1"/>
</dbReference>
<dbReference type="InterPro" id="IPR010982">
    <property type="entry name" value="Lambda_DNA-bd_dom_sf"/>
</dbReference>